<comment type="caution">
    <text evidence="9">The sequence shown here is derived from an EMBL/GenBank/DDBJ whole genome shotgun (WGS) entry which is preliminary data.</text>
</comment>
<keyword evidence="2" id="KW-0507">mRNA processing</keyword>
<dbReference type="InterPro" id="IPR000061">
    <property type="entry name" value="Surp"/>
</dbReference>
<dbReference type="PROSITE" id="PS50128">
    <property type="entry name" value="SURP"/>
    <property type="match status" value="2"/>
</dbReference>
<dbReference type="PANTHER" id="PTHR15316:SF1">
    <property type="entry name" value="SPLICING FACTOR 3A SUBUNIT 1"/>
    <property type="match status" value="1"/>
</dbReference>
<gene>
    <name evidence="9" type="primary">PRP21</name>
    <name evidence="9" type="ORF">LTR97_012762</name>
</gene>
<evidence type="ECO:0000256" key="6">
    <source>
        <dbReference type="ARBA" id="ARBA00023242"/>
    </source>
</evidence>
<dbReference type="SUPFAM" id="SSF109905">
    <property type="entry name" value="Surp module (SWAP domain)"/>
    <property type="match status" value="2"/>
</dbReference>
<evidence type="ECO:0000256" key="2">
    <source>
        <dbReference type="ARBA" id="ARBA00022664"/>
    </source>
</evidence>
<dbReference type="FunFam" id="1.10.10.790:FF:000002">
    <property type="entry name" value="Splicing factor 3A subunit 1"/>
    <property type="match status" value="1"/>
</dbReference>
<evidence type="ECO:0000259" key="8">
    <source>
        <dbReference type="PROSITE" id="PS50128"/>
    </source>
</evidence>
<dbReference type="SMART" id="SM00648">
    <property type="entry name" value="SWAP"/>
    <property type="match status" value="2"/>
</dbReference>
<comment type="subcellular location">
    <subcellularLocation>
        <location evidence="1">Nucleus</location>
    </subcellularLocation>
</comment>
<feature type="region of interest" description="Disordered" evidence="7">
    <location>
        <begin position="314"/>
        <end position="379"/>
    </location>
</feature>
<evidence type="ECO:0000313" key="9">
    <source>
        <dbReference type="EMBL" id="KAK5689589.1"/>
    </source>
</evidence>
<feature type="region of interest" description="Disordered" evidence="7">
    <location>
        <begin position="482"/>
        <end position="516"/>
    </location>
</feature>
<evidence type="ECO:0000313" key="10">
    <source>
        <dbReference type="Proteomes" id="UP001310594"/>
    </source>
</evidence>
<evidence type="ECO:0000256" key="5">
    <source>
        <dbReference type="ARBA" id="ARBA00023187"/>
    </source>
</evidence>
<evidence type="ECO:0000256" key="7">
    <source>
        <dbReference type="SAM" id="MobiDB-lite"/>
    </source>
</evidence>
<reference evidence="9" key="1">
    <citation type="submission" date="2023-08" db="EMBL/GenBank/DDBJ databases">
        <title>Black Yeasts Isolated from many extreme environments.</title>
        <authorList>
            <person name="Coleine C."/>
            <person name="Stajich J.E."/>
            <person name="Selbmann L."/>
        </authorList>
    </citation>
    <scope>NUCLEOTIDE SEQUENCE</scope>
    <source>
        <strain evidence="9">CCFEE 5810</strain>
    </source>
</reference>
<dbReference type="FunFam" id="1.10.10.790:FF:000001">
    <property type="entry name" value="Splicing factor 3a, subunit 1"/>
    <property type="match status" value="1"/>
</dbReference>
<feature type="compositionally biased region" description="Pro residues" evidence="7">
    <location>
        <begin position="322"/>
        <end position="347"/>
    </location>
</feature>
<dbReference type="Pfam" id="PF01805">
    <property type="entry name" value="Surp"/>
    <property type="match status" value="2"/>
</dbReference>
<dbReference type="GO" id="GO:0003723">
    <property type="term" value="F:RNA binding"/>
    <property type="evidence" value="ECO:0007669"/>
    <property type="project" value="InterPro"/>
</dbReference>
<keyword evidence="4" id="KW-0677">Repeat</keyword>
<accession>A0AAN7ZKG7</accession>
<sequence>MAVDTTSVLDSLTPPEGVILPPKNVRDVVEKTAGYVARNGAQFEDKMKTQHNKDSKLAFLYPEDAYGPYYQWRLTEIRAGRGNQISAGRENETPAKGGETGVSGKGKVRVEPDKPEDWRFSARMPNISSTDLEIVKLTALFAAKNGRNWITALSQREAGNYQFDFLRPQHSLYNFFSRLIDQYTELLLPPSHPSTTARTTELEANVANRFRVLERARKRAEWVKFQEVQKEREVEETEKEKVAYAQIDWHDFVVVETVVFDERDEGAELPAPTTKNDLMSASLEQKAAMSIAPSRRIEEAMPTFEDYNQFYGAQQPQQPQQQMPPPQQPQYQPTPPQPQPTWQPPPGADDDLGRMAEVRADRERARAAQEAARTAPNAANVRVRDGYVPRTQARKGALPANHSICPNCQQPIHNDEIAQHMKIEMLDPQWREQSKINQHRSSTTNLSTQSVAENLKRLASQRSDVFDPVTGQSVDEAELARRAAVQQGQNGVGDGQGPPTRDVQEQIRGLHQRYKG</sequence>
<dbReference type="GO" id="GO:0045292">
    <property type="term" value="P:mRNA cis splicing, via spliceosome"/>
    <property type="evidence" value="ECO:0007669"/>
    <property type="project" value="InterPro"/>
</dbReference>
<dbReference type="InterPro" id="IPR045146">
    <property type="entry name" value="SF3A1"/>
</dbReference>
<feature type="region of interest" description="Disordered" evidence="7">
    <location>
        <begin position="83"/>
        <end position="112"/>
    </location>
</feature>
<dbReference type="InterPro" id="IPR035967">
    <property type="entry name" value="SWAP/Surp_sf"/>
</dbReference>
<dbReference type="Pfam" id="PF12230">
    <property type="entry name" value="PRP21_like_P"/>
    <property type="match status" value="1"/>
</dbReference>
<dbReference type="Proteomes" id="UP001310594">
    <property type="component" value="Unassembled WGS sequence"/>
</dbReference>
<keyword evidence="5" id="KW-0508">mRNA splicing</keyword>
<organism evidence="9 10">
    <name type="scientific">Elasticomyces elasticus</name>
    <dbReference type="NCBI Taxonomy" id="574655"/>
    <lineage>
        <taxon>Eukaryota</taxon>
        <taxon>Fungi</taxon>
        <taxon>Dikarya</taxon>
        <taxon>Ascomycota</taxon>
        <taxon>Pezizomycotina</taxon>
        <taxon>Dothideomycetes</taxon>
        <taxon>Dothideomycetidae</taxon>
        <taxon>Mycosphaerellales</taxon>
        <taxon>Teratosphaeriaceae</taxon>
        <taxon>Elasticomyces</taxon>
    </lineage>
</organism>
<dbReference type="InterPro" id="IPR022030">
    <property type="entry name" value="SF3A1_dom"/>
</dbReference>
<dbReference type="PANTHER" id="PTHR15316">
    <property type="entry name" value="SPLICEOSOME ASSOCIATED PROTEIN 114/SWAP SPLICING FACTOR-RELATED"/>
    <property type="match status" value="1"/>
</dbReference>
<feature type="domain" description="SURP motif" evidence="8">
    <location>
        <begin position="134"/>
        <end position="176"/>
    </location>
</feature>
<evidence type="ECO:0000256" key="3">
    <source>
        <dbReference type="ARBA" id="ARBA00022728"/>
    </source>
</evidence>
<name>A0AAN7ZKG7_9PEZI</name>
<dbReference type="GO" id="GO:0005686">
    <property type="term" value="C:U2 snRNP"/>
    <property type="evidence" value="ECO:0007669"/>
    <property type="project" value="TreeGrafter"/>
</dbReference>
<dbReference type="Gene3D" id="1.10.10.790">
    <property type="entry name" value="Surp module"/>
    <property type="match status" value="2"/>
</dbReference>
<dbReference type="EMBL" id="JAVRQU010000030">
    <property type="protein sequence ID" value="KAK5689589.1"/>
    <property type="molecule type" value="Genomic_DNA"/>
</dbReference>
<evidence type="ECO:0000256" key="4">
    <source>
        <dbReference type="ARBA" id="ARBA00022737"/>
    </source>
</evidence>
<dbReference type="GO" id="GO:0071013">
    <property type="term" value="C:catalytic step 2 spliceosome"/>
    <property type="evidence" value="ECO:0007669"/>
    <property type="project" value="TreeGrafter"/>
</dbReference>
<dbReference type="GO" id="GO:0071004">
    <property type="term" value="C:U2-type prespliceosome"/>
    <property type="evidence" value="ECO:0007669"/>
    <property type="project" value="TreeGrafter"/>
</dbReference>
<feature type="domain" description="SURP motif" evidence="8">
    <location>
        <begin position="28"/>
        <end position="70"/>
    </location>
</feature>
<dbReference type="AlphaFoldDB" id="A0AAN7ZKG7"/>
<protein>
    <submittedName>
        <fullName evidence="9">SF3a splicing factor complex subunit</fullName>
    </submittedName>
</protein>
<dbReference type="GO" id="GO:0000381">
    <property type="term" value="P:regulation of alternative mRNA splicing, via spliceosome"/>
    <property type="evidence" value="ECO:0007669"/>
    <property type="project" value="TreeGrafter"/>
</dbReference>
<keyword evidence="3" id="KW-0747">Spliceosome</keyword>
<keyword evidence="6" id="KW-0539">Nucleus</keyword>
<proteinExistence type="predicted"/>
<feature type="compositionally biased region" description="Low complexity" evidence="7">
    <location>
        <begin position="368"/>
        <end position="379"/>
    </location>
</feature>
<evidence type="ECO:0000256" key="1">
    <source>
        <dbReference type="ARBA" id="ARBA00004123"/>
    </source>
</evidence>
<feature type="compositionally biased region" description="Basic and acidic residues" evidence="7">
    <location>
        <begin position="351"/>
        <end position="367"/>
    </location>
</feature>